<dbReference type="SUPFAM" id="SSF48726">
    <property type="entry name" value="Immunoglobulin"/>
    <property type="match status" value="4"/>
</dbReference>
<feature type="chain" id="PRO_5028430637" evidence="6">
    <location>
        <begin position="21"/>
        <end position="534"/>
    </location>
</feature>
<evidence type="ECO:0000256" key="2">
    <source>
        <dbReference type="ARBA" id="ARBA00023157"/>
    </source>
</evidence>
<dbReference type="GeneID" id="114866118"/>
<gene>
    <name evidence="9" type="primary">LOC114866118</name>
</gene>
<evidence type="ECO:0000256" key="4">
    <source>
        <dbReference type="ARBA" id="ARBA00023319"/>
    </source>
</evidence>
<dbReference type="InterPro" id="IPR003599">
    <property type="entry name" value="Ig_sub"/>
</dbReference>
<dbReference type="PANTHER" id="PTHR44337:SF17">
    <property type="entry name" value="CARCINOEMBRYONIC ANTIGEN-RELATED CELL ADHESION MOLECULE 5 ISOFORM X1"/>
    <property type="match status" value="1"/>
</dbReference>
<keyword evidence="5" id="KW-0812">Transmembrane</keyword>
<dbReference type="PROSITE" id="PS50835">
    <property type="entry name" value="IG_LIKE"/>
    <property type="match status" value="4"/>
</dbReference>
<evidence type="ECO:0000256" key="1">
    <source>
        <dbReference type="ARBA" id="ARBA00022729"/>
    </source>
</evidence>
<dbReference type="InParanoid" id="A0A6P7P1T7"/>
<feature type="signal peptide" evidence="6">
    <location>
        <begin position="1"/>
        <end position="20"/>
    </location>
</feature>
<dbReference type="AlphaFoldDB" id="A0A6P7P1T7"/>
<name>A0A6P7P1T7_BETSP</name>
<dbReference type="InterPro" id="IPR013783">
    <property type="entry name" value="Ig-like_fold"/>
</dbReference>
<keyword evidence="3" id="KW-0325">Glycoprotein</keyword>
<feature type="domain" description="Ig-like" evidence="7">
    <location>
        <begin position="315"/>
        <end position="405"/>
    </location>
</feature>
<evidence type="ECO:0000256" key="6">
    <source>
        <dbReference type="SAM" id="SignalP"/>
    </source>
</evidence>
<keyword evidence="8" id="KW-1185">Reference proteome</keyword>
<dbReference type="SMART" id="SM00409">
    <property type="entry name" value="IG"/>
    <property type="match status" value="5"/>
</dbReference>
<dbReference type="Gene3D" id="2.60.40.10">
    <property type="entry name" value="Immunoglobulins"/>
    <property type="match status" value="5"/>
</dbReference>
<dbReference type="InterPro" id="IPR007110">
    <property type="entry name" value="Ig-like_dom"/>
</dbReference>
<evidence type="ECO:0000259" key="7">
    <source>
        <dbReference type="PROSITE" id="PS50835"/>
    </source>
</evidence>
<organism evidence="8 9">
    <name type="scientific">Betta splendens</name>
    <name type="common">Siamese fighting fish</name>
    <dbReference type="NCBI Taxonomy" id="158456"/>
    <lineage>
        <taxon>Eukaryota</taxon>
        <taxon>Metazoa</taxon>
        <taxon>Chordata</taxon>
        <taxon>Craniata</taxon>
        <taxon>Vertebrata</taxon>
        <taxon>Euteleostomi</taxon>
        <taxon>Actinopterygii</taxon>
        <taxon>Neopterygii</taxon>
        <taxon>Teleostei</taxon>
        <taxon>Neoteleostei</taxon>
        <taxon>Acanthomorphata</taxon>
        <taxon>Anabantaria</taxon>
        <taxon>Anabantiformes</taxon>
        <taxon>Anabantoidei</taxon>
        <taxon>Osphronemidae</taxon>
        <taxon>Betta</taxon>
    </lineage>
</organism>
<dbReference type="RefSeq" id="XP_029023634.1">
    <property type="nucleotide sequence ID" value="XM_029167801.3"/>
</dbReference>
<evidence type="ECO:0000256" key="3">
    <source>
        <dbReference type="ARBA" id="ARBA00023180"/>
    </source>
</evidence>
<keyword evidence="5" id="KW-0472">Membrane</keyword>
<feature type="domain" description="Ig-like" evidence="7">
    <location>
        <begin position="125"/>
        <end position="218"/>
    </location>
</feature>
<feature type="transmembrane region" description="Helical" evidence="5">
    <location>
        <begin position="502"/>
        <end position="524"/>
    </location>
</feature>
<keyword evidence="5" id="KW-1133">Transmembrane helix</keyword>
<accession>A0A6P7P1T7</accession>
<keyword evidence="4" id="KW-0393">Immunoglobulin domain</keyword>
<evidence type="ECO:0000256" key="5">
    <source>
        <dbReference type="SAM" id="Phobius"/>
    </source>
</evidence>
<dbReference type="InterPro" id="IPR052598">
    <property type="entry name" value="IgSF_CEA-related"/>
</dbReference>
<dbReference type="OrthoDB" id="6353782at2759"/>
<feature type="domain" description="Ig-like" evidence="7">
    <location>
        <begin position="225"/>
        <end position="309"/>
    </location>
</feature>
<keyword evidence="2" id="KW-1015">Disulfide bond</keyword>
<sequence length="534" mass="55198">MDLFVSKLLLLLALIGCSAGQTIPTVDAVLGGSVTLNSAAPVPPYTVLFWTFSDGVNKPVNIVTVTGGTPKVHTSYAARAAVNVSSGSLTLNPLSSGDSGDYTLTVLPTVGDSTTDEVKLRVLVPISDVVITSNLSELIEYNSTVALNCSAKGSLLRFDWFNGSDPLVLDAGRMALTKGRAFSALSITGVLRTDLTRSVSCEASNSLQRMRSGAFNLTVFYGPDPVALSPPTVAPFISSSSSFNLSCWTTSSPPATLSWFHNQLPVAGAGSVLTLQTLRDNGLGAALDNYTCVASNAKTQRSAVSTVVSFAVMDPVAGARLIGPNATLLAGNSTANLSCQALGRVATREWSKDGKALLAGPRLTLSGDGSWLLISPVQKDDNGEFQCNLSNAVSSGSGRYRMVVSFGPEQAKVSGPSKVEENHAVTLSCSSASVPAASFTWKHNGSATGSSSDTLTIPTPQLKDSGTYTCEAFNPVTGSTSACTHVLQVKAQGTLDGLSDGAIAGIVVGILVAIGAAVAVTIYCRQKIPVESPY</sequence>
<dbReference type="InterPro" id="IPR003598">
    <property type="entry name" value="Ig_sub2"/>
</dbReference>
<dbReference type="CDD" id="cd00096">
    <property type="entry name" value="Ig"/>
    <property type="match status" value="1"/>
</dbReference>
<dbReference type="InterPro" id="IPR036179">
    <property type="entry name" value="Ig-like_dom_sf"/>
</dbReference>
<proteinExistence type="predicted"/>
<dbReference type="FunCoup" id="A0A6P7P1T7">
    <property type="interactions" value="260"/>
</dbReference>
<dbReference type="KEGG" id="bspl:114866118"/>
<evidence type="ECO:0000313" key="9">
    <source>
        <dbReference type="RefSeq" id="XP_029023634.1"/>
    </source>
</evidence>
<dbReference type="SMART" id="SM00408">
    <property type="entry name" value="IGc2"/>
    <property type="match status" value="4"/>
</dbReference>
<dbReference type="PANTHER" id="PTHR44337">
    <property type="entry name" value="CARCINOEMBRYONIC ANTIGEN-RELATED CELL ADHESION MOLECULE 8"/>
    <property type="match status" value="1"/>
</dbReference>
<feature type="domain" description="Ig-like" evidence="7">
    <location>
        <begin position="408"/>
        <end position="481"/>
    </location>
</feature>
<evidence type="ECO:0000313" key="8">
    <source>
        <dbReference type="Proteomes" id="UP000515150"/>
    </source>
</evidence>
<dbReference type="Proteomes" id="UP000515150">
    <property type="component" value="Chromosome 11"/>
</dbReference>
<reference evidence="9" key="1">
    <citation type="submission" date="2025-08" db="UniProtKB">
        <authorList>
            <consortium name="RefSeq"/>
        </authorList>
    </citation>
    <scope>IDENTIFICATION</scope>
</reference>
<keyword evidence="1 6" id="KW-0732">Signal</keyword>
<dbReference type="Pfam" id="PF13927">
    <property type="entry name" value="Ig_3"/>
    <property type="match status" value="2"/>
</dbReference>
<protein>
    <submittedName>
        <fullName evidence="9">Carcinoembryonic antigen-related cell adhesion molecule 20-like</fullName>
    </submittedName>
</protein>